<dbReference type="InterPro" id="IPR000801">
    <property type="entry name" value="Esterase-like"/>
</dbReference>
<dbReference type="InterPro" id="IPR029058">
    <property type="entry name" value="AB_hydrolase_fold"/>
</dbReference>
<gene>
    <name evidence="1" type="ORF">K7C98_31770</name>
</gene>
<dbReference type="EMBL" id="JAIRAU010000044">
    <property type="protein sequence ID" value="MBZ5713832.1"/>
    <property type="molecule type" value="Genomic_DNA"/>
</dbReference>
<accession>A0ABS7TZX5</accession>
<reference evidence="1" key="1">
    <citation type="submission" date="2021-08" db="EMBL/GenBank/DDBJ databases">
        <authorList>
            <person name="Stevens D.C."/>
        </authorList>
    </citation>
    <scope>NUCLEOTIDE SEQUENCE</scope>
    <source>
        <strain evidence="1">DSM 53165</strain>
    </source>
</reference>
<keyword evidence="2" id="KW-1185">Reference proteome</keyword>
<dbReference type="Proteomes" id="UP001139031">
    <property type="component" value="Unassembled WGS sequence"/>
</dbReference>
<dbReference type="RefSeq" id="WP_224195566.1">
    <property type="nucleotide sequence ID" value="NZ_JAIRAU010000044.1"/>
</dbReference>
<name>A0ABS7TZX5_9BACT</name>
<evidence type="ECO:0000313" key="2">
    <source>
        <dbReference type="Proteomes" id="UP001139031"/>
    </source>
</evidence>
<organism evidence="1 2">
    <name type="scientific">Nannocystis pusilla</name>
    <dbReference type="NCBI Taxonomy" id="889268"/>
    <lineage>
        <taxon>Bacteria</taxon>
        <taxon>Pseudomonadati</taxon>
        <taxon>Myxococcota</taxon>
        <taxon>Polyangia</taxon>
        <taxon>Nannocystales</taxon>
        <taxon>Nannocystaceae</taxon>
        <taxon>Nannocystis</taxon>
    </lineage>
</organism>
<proteinExistence type="predicted"/>
<sequence>MATHVIYKLGPFTLPKFAGERHVRVYLPTERPDKSPLPTLYIFDGQNIFHDDPSMAGGWYLHHAAHDLYAEGKPAPVIVGIDHGGVDRIHELSPFACDDCRGEADHLIDWVVEELAPRIQREFAVRTDVAGTAIGGSSMGGLAALYAHFRRPDVFGAALCMSPSLWFAERRIYDRIAELPRPSTSRIYVDAGAHEGDMLADAARLVGQLVAAGYGDDELMWRPDPYGAHSELHWRKRAPEALEWLFSERMAATTCTAA</sequence>
<dbReference type="PANTHER" id="PTHR48098:SF6">
    <property type="entry name" value="FERRI-BACILLIBACTIN ESTERASE BESA"/>
    <property type="match status" value="1"/>
</dbReference>
<dbReference type="InterPro" id="IPR050583">
    <property type="entry name" value="Mycobacterial_A85_antigen"/>
</dbReference>
<evidence type="ECO:0000313" key="1">
    <source>
        <dbReference type="EMBL" id="MBZ5713832.1"/>
    </source>
</evidence>
<comment type="caution">
    <text evidence="1">The sequence shown here is derived from an EMBL/GenBank/DDBJ whole genome shotgun (WGS) entry which is preliminary data.</text>
</comment>
<dbReference type="Pfam" id="PF00756">
    <property type="entry name" value="Esterase"/>
    <property type="match status" value="1"/>
</dbReference>
<dbReference type="PANTHER" id="PTHR48098">
    <property type="entry name" value="ENTEROCHELIN ESTERASE-RELATED"/>
    <property type="match status" value="1"/>
</dbReference>
<dbReference type="SUPFAM" id="SSF53474">
    <property type="entry name" value="alpha/beta-Hydrolases"/>
    <property type="match status" value="1"/>
</dbReference>
<dbReference type="Gene3D" id="3.40.50.1820">
    <property type="entry name" value="alpha/beta hydrolase"/>
    <property type="match status" value="1"/>
</dbReference>
<protein>
    <submittedName>
        <fullName evidence="1">Esterase family protein</fullName>
    </submittedName>
</protein>